<keyword evidence="1" id="KW-0472">Membrane</keyword>
<name>A0A3G2CF47_ENTCL</name>
<feature type="transmembrane region" description="Helical" evidence="1">
    <location>
        <begin position="54"/>
        <end position="77"/>
    </location>
</feature>
<feature type="transmembrane region" description="Helical" evidence="1">
    <location>
        <begin position="84"/>
        <end position="103"/>
    </location>
</feature>
<accession>A0A3G2CF47</accession>
<feature type="transmembrane region" description="Helical" evidence="1">
    <location>
        <begin position="115"/>
        <end position="141"/>
    </location>
</feature>
<organism evidence="2">
    <name type="scientific">Enterobacter cloacae</name>
    <dbReference type="NCBI Taxonomy" id="550"/>
    <lineage>
        <taxon>Bacteria</taxon>
        <taxon>Pseudomonadati</taxon>
        <taxon>Pseudomonadota</taxon>
        <taxon>Gammaproteobacteria</taxon>
        <taxon>Enterobacterales</taxon>
        <taxon>Enterobacteriaceae</taxon>
        <taxon>Enterobacter</taxon>
        <taxon>Enterobacter cloacae complex</taxon>
    </lineage>
</organism>
<keyword evidence="1" id="KW-1133">Transmembrane helix</keyword>
<protein>
    <submittedName>
        <fullName evidence="2">Uncharacterized protein</fullName>
    </submittedName>
</protein>
<geneLocation type="plasmid" evidence="2">
    <name>pIMP-4-EC62</name>
</geneLocation>
<evidence type="ECO:0000256" key="1">
    <source>
        <dbReference type="SAM" id="Phobius"/>
    </source>
</evidence>
<dbReference type="AlphaFoldDB" id="A0A3G2CF47"/>
<sequence>MFLRLMFSGFIVSKREKLCRAEGSSEKESQSSMLWQLFMMLHSKNNCAIRKVTFMNVIAAGIFCFIFYPTAFAYACYKKRWLEWIFLTLIIIFASAISIQQYNEANFVSELNYPMFISAIYGLSLAWFPFPIAYVVLRFLLDDLQHEYPKQ</sequence>
<proteinExistence type="predicted"/>
<reference evidence="2" key="1">
    <citation type="submission" date="2018-09" db="EMBL/GenBank/DDBJ databases">
        <title>the complete sequence of IncHI2 blaIMP-4-carrying plasmid from Enterobacter cloacae.</title>
        <authorList>
            <person name="Zhu Y."/>
            <person name="Schwarz S."/>
            <person name="Hua X."/>
            <person name="Liu S."/>
            <person name="Zhang W."/>
        </authorList>
    </citation>
    <scope>NUCLEOTIDE SEQUENCE</scope>
    <source>
        <strain evidence="2">EC62</strain>
        <plasmid evidence="2">pIMP-4-EC62</plasmid>
    </source>
</reference>
<keyword evidence="2" id="KW-0614">Plasmid</keyword>
<evidence type="ECO:0000313" key="2">
    <source>
        <dbReference type="EMBL" id="AYM51228.1"/>
    </source>
</evidence>
<dbReference type="EMBL" id="MH829594">
    <property type="protein sequence ID" value="AYM51228.1"/>
    <property type="molecule type" value="Genomic_DNA"/>
</dbReference>
<keyword evidence="1" id="KW-0812">Transmembrane</keyword>